<proteinExistence type="inferred from homology"/>
<dbReference type="GO" id="GO:0006396">
    <property type="term" value="P:RNA processing"/>
    <property type="evidence" value="ECO:0007669"/>
    <property type="project" value="UniProtKB-ARBA"/>
</dbReference>
<dbReference type="GO" id="GO:0001522">
    <property type="term" value="P:pseudouridine synthesis"/>
    <property type="evidence" value="ECO:0007669"/>
    <property type="project" value="InterPro"/>
</dbReference>
<evidence type="ECO:0000256" key="1">
    <source>
        <dbReference type="ARBA" id="ARBA00010876"/>
    </source>
</evidence>
<protein>
    <submittedName>
        <fullName evidence="4">23S rRNA pseudouridine1911/1915/1917 synthase</fullName>
    </submittedName>
</protein>
<dbReference type="Gene3D" id="3.30.2350.10">
    <property type="entry name" value="Pseudouridine synthase"/>
    <property type="match status" value="1"/>
</dbReference>
<dbReference type="AlphaFoldDB" id="A0A1G8BEM3"/>
<dbReference type="Pfam" id="PF00849">
    <property type="entry name" value="PseudoU_synth_2"/>
    <property type="match status" value="1"/>
</dbReference>
<keyword evidence="2" id="KW-0413">Isomerase</keyword>
<dbReference type="OrthoDB" id="9807829at2"/>
<dbReference type="PANTHER" id="PTHR21600">
    <property type="entry name" value="MITOCHONDRIAL RNA PSEUDOURIDINE SYNTHASE"/>
    <property type="match status" value="1"/>
</dbReference>
<evidence type="ECO:0000256" key="2">
    <source>
        <dbReference type="ARBA" id="ARBA00023235"/>
    </source>
</evidence>
<dbReference type="InterPro" id="IPR020103">
    <property type="entry name" value="PsdUridine_synth_cat_dom_sf"/>
</dbReference>
<dbReference type="SUPFAM" id="SSF55120">
    <property type="entry name" value="Pseudouridine synthase"/>
    <property type="match status" value="1"/>
</dbReference>
<gene>
    <name evidence="4" type="ORF">SAMN04487996_13315</name>
</gene>
<dbReference type="GO" id="GO:0140098">
    <property type="term" value="F:catalytic activity, acting on RNA"/>
    <property type="evidence" value="ECO:0007669"/>
    <property type="project" value="UniProtKB-ARBA"/>
</dbReference>
<dbReference type="PANTHER" id="PTHR21600:SF83">
    <property type="entry name" value="PSEUDOURIDYLATE SYNTHASE RPUSD4, MITOCHONDRIAL"/>
    <property type="match status" value="1"/>
</dbReference>
<dbReference type="GO" id="GO:0003723">
    <property type="term" value="F:RNA binding"/>
    <property type="evidence" value="ECO:0007669"/>
    <property type="project" value="InterPro"/>
</dbReference>
<dbReference type="STRING" id="659014.SAMN04487996_13315"/>
<dbReference type="InterPro" id="IPR050188">
    <property type="entry name" value="RluA_PseudoU_synthase"/>
</dbReference>
<dbReference type="InterPro" id="IPR006145">
    <property type="entry name" value="PsdUridine_synth_RsuA/RluA"/>
</dbReference>
<feature type="domain" description="Pseudouridine synthase RsuA/RluA-like" evidence="3">
    <location>
        <begin position="14"/>
        <end position="170"/>
    </location>
</feature>
<organism evidence="4 5">
    <name type="scientific">Dyadobacter soli</name>
    <dbReference type="NCBI Taxonomy" id="659014"/>
    <lineage>
        <taxon>Bacteria</taxon>
        <taxon>Pseudomonadati</taxon>
        <taxon>Bacteroidota</taxon>
        <taxon>Cytophagia</taxon>
        <taxon>Cytophagales</taxon>
        <taxon>Spirosomataceae</taxon>
        <taxon>Dyadobacter</taxon>
    </lineage>
</organism>
<keyword evidence="5" id="KW-1185">Reference proteome</keyword>
<dbReference type="Proteomes" id="UP000198748">
    <property type="component" value="Unassembled WGS sequence"/>
</dbReference>
<sequence>MAKKPFRVVYEDNHLIIVNKEPGILVQADVTGDTCLLDMVKDYIKEEYDKPGAVFLGTVHRLDRPVSGLVVFARTSKALERMNEIFRKRDVQKTYWAVVKNKPAEKKGKLVHWLTKNEARNVTTAHDQEVPGSQRAELSYRWVGEINKFHLLEVMPVTGRPHQIRVQLASMNCPIRGDVKYGFPKGNPDGSINLHARRLYFEHPVKKEPVICRAGVPNDAFWEEFLTLDKEVIKPEHLDFFHE</sequence>
<comment type="similarity">
    <text evidence="1">Belongs to the pseudouridine synthase RluA family.</text>
</comment>
<name>A0A1G8BEM3_9BACT</name>
<dbReference type="EMBL" id="FNAN01000033">
    <property type="protein sequence ID" value="SDH31534.1"/>
    <property type="molecule type" value="Genomic_DNA"/>
</dbReference>
<dbReference type="RefSeq" id="WP_090157633.1">
    <property type="nucleotide sequence ID" value="NZ_FNAN01000033.1"/>
</dbReference>
<dbReference type="CDD" id="cd02869">
    <property type="entry name" value="PseudoU_synth_RluA_like"/>
    <property type="match status" value="1"/>
</dbReference>
<accession>A0A1G8BEM3</accession>
<dbReference type="GO" id="GO:0009982">
    <property type="term" value="F:pseudouridine synthase activity"/>
    <property type="evidence" value="ECO:0007669"/>
    <property type="project" value="InterPro"/>
</dbReference>
<reference evidence="5" key="1">
    <citation type="submission" date="2016-10" db="EMBL/GenBank/DDBJ databases">
        <authorList>
            <person name="Varghese N."/>
            <person name="Submissions S."/>
        </authorList>
    </citation>
    <scope>NUCLEOTIDE SEQUENCE [LARGE SCALE GENOMIC DNA]</scope>
    <source>
        <strain evidence="5">DSM 25329</strain>
    </source>
</reference>
<dbReference type="PROSITE" id="PS01129">
    <property type="entry name" value="PSI_RLU"/>
    <property type="match status" value="1"/>
</dbReference>
<evidence type="ECO:0000313" key="4">
    <source>
        <dbReference type="EMBL" id="SDH31534.1"/>
    </source>
</evidence>
<dbReference type="InterPro" id="IPR006224">
    <property type="entry name" value="PsdUridine_synth_RluA-like_CS"/>
</dbReference>
<evidence type="ECO:0000259" key="3">
    <source>
        <dbReference type="Pfam" id="PF00849"/>
    </source>
</evidence>
<evidence type="ECO:0000313" key="5">
    <source>
        <dbReference type="Proteomes" id="UP000198748"/>
    </source>
</evidence>